<dbReference type="GO" id="GO:0016491">
    <property type="term" value="F:oxidoreductase activity"/>
    <property type="evidence" value="ECO:0007669"/>
    <property type="project" value="UniProtKB-KW"/>
</dbReference>
<organism evidence="5 6">
    <name type="scientific">Allosphingosinicella deserti</name>
    <dbReference type="NCBI Taxonomy" id="2116704"/>
    <lineage>
        <taxon>Bacteria</taxon>
        <taxon>Pseudomonadati</taxon>
        <taxon>Pseudomonadota</taxon>
        <taxon>Alphaproteobacteria</taxon>
        <taxon>Sphingomonadales</taxon>
        <taxon>Sphingomonadaceae</taxon>
        <taxon>Allosphingosinicella</taxon>
    </lineage>
</organism>
<dbReference type="InterPro" id="IPR000595">
    <property type="entry name" value="cNMP-bd_dom"/>
</dbReference>
<dbReference type="Pfam" id="PF07992">
    <property type="entry name" value="Pyr_redox_2"/>
    <property type="match status" value="1"/>
</dbReference>
<keyword evidence="6" id="KW-1185">Reference proteome</keyword>
<dbReference type="PRINTS" id="PR00469">
    <property type="entry name" value="PNDRDTASEII"/>
</dbReference>
<dbReference type="PRINTS" id="PR00368">
    <property type="entry name" value="FADPNR"/>
</dbReference>
<dbReference type="InterPro" id="IPR018490">
    <property type="entry name" value="cNMP-bd_dom_sf"/>
</dbReference>
<dbReference type="PROSITE" id="PS50042">
    <property type="entry name" value="CNMP_BINDING_3"/>
    <property type="match status" value="1"/>
</dbReference>
<keyword evidence="2" id="KW-0285">Flavoprotein</keyword>
<evidence type="ECO:0000256" key="2">
    <source>
        <dbReference type="ARBA" id="ARBA00022630"/>
    </source>
</evidence>
<dbReference type="InterPro" id="IPR050097">
    <property type="entry name" value="Ferredoxin-NADP_redctase_2"/>
</dbReference>
<evidence type="ECO:0000256" key="1">
    <source>
        <dbReference type="ARBA" id="ARBA00018719"/>
    </source>
</evidence>
<gene>
    <name evidence="5" type="ORF">C7I55_03440</name>
</gene>
<name>A0A2P7QZQ3_9SPHN</name>
<evidence type="ECO:0000313" key="6">
    <source>
        <dbReference type="Proteomes" id="UP000241167"/>
    </source>
</evidence>
<accession>A0A2P7QZQ3</accession>
<dbReference type="Gene3D" id="2.60.120.10">
    <property type="entry name" value="Jelly Rolls"/>
    <property type="match status" value="1"/>
</dbReference>
<dbReference type="InterPro" id="IPR014710">
    <property type="entry name" value="RmlC-like_jellyroll"/>
</dbReference>
<dbReference type="SUPFAM" id="SSF51206">
    <property type="entry name" value="cAMP-binding domain-like"/>
    <property type="match status" value="1"/>
</dbReference>
<dbReference type="AlphaFoldDB" id="A0A2P7QZQ3"/>
<sequence>MTAATPDWSGAFRDDPADPYARWAQTFPDLPEDMVERAASYGVLEAVAEGTRLASPGDRSVDFFIVLDGAIEIYEAGAGGAESLVVRHDRNQFTGELDLLNDRASLVSAVAVEQTRVARLDRISFRRLLSGEPDVAEIIMRAFILRRIGIIRHAHGSATLLGMRGSGDTLAVQRLLTRNGYPVRLEDAVDTEHGRALAAQLGLGDADLPALIRPGGEVLKRPSTRAVADAIGLWEPADPAKVHDVAIVGGGPGGLAAAVYAASEGLGTILIEELAPGGQAGTSSRIENYLGFPTGISGQALAGRAHVQAQKFGARLAISRRVVSLECAESPFRLVLDDGSRVSARSVIVASGARYRRLGTPDDLHYEGKGIHYAATPMEAVLCAGQEVVVVGGGNSAGQAAMFLSRIASHVHMLVRGEGLAATMSDYLVQRIRSSPRITLHAQSSVTSLTGEPYLRSITWGNRQSGAVGVIEASNLFVMVGAEPNTGWLGDCVALDDRGFVLTGTSSGASTSSPFESSRQGVYAIGDVRSASVKRVASAVGEGSVVVSAIHQYLETLQPGRS</sequence>
<feature type="domain" description="Cyclic nucleotide-binding" evidence="4">
    <location>
        <begin position="26"/>
        <end position="146"/>
    </location>
</feature>
<keyword evidence="3" id="KW-0560">Oxidoreductase</keyword>
<dbReference type="CDD" id="cd00038">
    <property type="entry name" value="CAP_ED"/>
    <property type="match status" value="1"/>
</dbReference>
<dbReference type="Proteomes" id="UP000241167">
    <property type="component" value="Unassembled WGS sequence"/>
</dbReference>
<evidence type="ECO:0000313" key="5">
    <source>
        <dbReference type="EMBL" id="PSJ43426.1"/>
    </source>
</evidence>
<dbReference type="InterPro" id="IPR023753">
    <property type="entry name" value="FAD/NAD-binding_dom"/>
</dbReference>
<dbReference type="SUPFAM" id="SSF51905">
    <property type="entry name" value="FAD/NAD(P)-binding domain"/>
    <property type="match status" value="1"/>
</dbReference>
<dbReference type="Pfam" id="PF00027">
    <property type="entry name" value="cNMP_binding"/>
    <property type="match status" value="1"/>
</dbReference>
<reference evidence="5 6" key="1">
    <citation type="submission" date="2018-03" db="EMBL/GenBank/DDBJ databases">
        <title>The draft genome of Sphingosinicella sp. GL-C-18.</title>
        <authorList>
            <person name="Liu L."/>
            <person name="Li L."/>
            <person name="Liang L."/>
            <person name="Zhang X."/>
            <person name="Wang T."/>
        </authorList>
    </citation>
    <scope>NUCLEOTIDE SEQUENCE [LARGE SCALE GENOMIC DNA]</scope>
    <source>
        <strain evidence="5 6">GL-C-18</strain>
    </source>
</reference>
<dbReference type="RefSeq" id="WP_106511447.1">
    <property type="nucleotide sequence ID" value="NZ_PXYI01000001.1"/>
</dbReference>
<dbReference type="PANTHER" id="PTHR48105">
    <property type="entry name" value="THIOREDOXIN REDUCTASE 1-RELATED-RELATED"/>
    <property type="match status" value="1"/>
</dbReference>
<comment type="caution">
    <text evidence="5">The sequence shown here is derived from an EMBL/GenBank/DDBJ whole genome shotgun (WGS) entry which is preliminary data.</text>
</comment>
<evidence type="ECO:0000259" key="4">
    <source>
        <dbReference type="PROSITE" id="PS50042"/>
    </source>
</evidence>
<evidence type="ECO:0000256" key="3">
    <source>
        <dbReference type="ARBA" id="ARBA00023002"/>
    </source>
</evidence>
<dbReference type="InterPro" id="IPR036188">
    <property type="entry name" value="FAD/NAD-bd_sf"/>
</dbReference>
<protein>
    <recommendedName>
        <fullName evidence="1">Thioredoxin reductase</fullName>
    </recommendedName>
</protein>
<dbReference type="OrthoDB" id="9786503at2"/>
<dbReference type="EMBL" id="PXYI01000001">
    <property type="protein sequence ID" value="PSJ43426.1"/>
    <property type="molecule type" value="Genomic_DNA"/>
</dbReference>
<proteinExistence type="predicted"/>
<dbReference type="Gene3D" id="3.50.50.60">
    <property type="entry name" value="FAD/NAD(P)-binding domain"/>
    <property type="match status" value="2"/>
</dbReference>
<dbReference type="SMART" id="SM00100">
    <property type="entry name" value="cNMP"/>
    <property type="match status" value="1"/>
</dbReference>